<evidence type="ECO:0000256" key="2">
    <source>
        <dbReference type="ARBA" id="ARBA00022723"/>
    </source>
</evidence>
<dbReference type="Pfam" id="PF00491">
    <property type="entry name" value="Arginase"/>
    <property type="match status" value="1"/>
</dbReference>
<dbReference type="InterPro" id="IPR023696">
    <property type="entry name" value="Ureohydrolase_dom_sf"/>
</dbReference>
<evidence type="ECO:0000256" key="4">
    <source>
        <dbReference type="RuleBase" id="RU003684"/>
    </source>
</evidence>
<evidence type="ECO:0000256" key="1">
    <source>
        <dbReference type="ARBA" id="ARBA00009227"/>
    </source>
</evidence>
<keyword evidence="2" id="KW-0479">Metal-binding</keyword>
<dbReference type="PROSITE" id="PS01053">
    <property type="entry name" value="ARGINASE_1"/>
    <property type="match status" value="1"/>
</dbReference>
<organism evidence="5 6">
    <name type="scientific">Aminobacter niigataensis</name>
    <dbReference type="NCBI Taxonomy" id="83265"/>
    <lineage>
        <taxon>Bacteria</taxon>
        <taxon>Pseudomonadati</taxon>
        <taxon>Pseudomonadota</taxon>
        <taxon>Alphaproteobacteria</taxon>
        <taxon>Hyphomicrobiales</taxon>
        <taxon>Phyllobacteriaceae</taxon>
        <taxon>Aminobacter</taxon>
    </lineage>
</organism>
<gene>
    <name evidence="5" type="ORF">GGQ99_003256</name>
</gene>
<comment type="caution">
    <text evidence="5">The sequence shown here is derived from an EMBL/GenBank/DDBJ whole genome shotgun (WGS) entry which is preliminary data.</text>
</comment>
<dbReference type="PROSITE" id="PS51409">
    <property type="entry name" value="ARGINASE_2"/>
    <property type="match status" value="1"/>
</dbReference>
<evidence type="ECO:0000256" key="3">
    <source>
        <dbReference type="ARBA" id="ARBA00022801"/>
    </source>
</evidence>
<evidence type="ECO:0000313" key="6">
    <source>
        <dbReference type="Proteomes" id="UP000539538"/>
    </source>
</evidence>
<dbReference type="InterPro" id="IPR020855">
    <property type="entry name" value="Ureohydrolase_Mn_BS"/>
</dbReference>
<keyword evidence="6" id="KW-1185">Reference proteome</keyword>
<proteinExistence type="inferred from homology"/>
<dbReference type="CDD" id="cd09990">
    <property type="entry name" value="Agmatinase-like"/>
    <property type="match status" value="1"/>
</dbReference>
<protein>
    <submittedName>
        <fullName evidence="5">Agmatinase</fullName>
    </submittedName>
</protein>
<reference evidence="5 6" key="1">
    <citation type="submission" date="2020-08" db="EMBL/GenBank/DDBJ databases">
        <title>Genomic Encyclopedia of Type Strains, Phase IV (KMG-IV): sequencing the most valuable type-strain genomes for metagenomic binning, comparative biology and taxonomic classification.</title>
        <authorList>
            <person name="Goeker M."/>
        </authorList>
    </citation>
    <scope>NUCLEOTIDE SEQUENCE [LARGE SCALE GENOMIC DNA]</scope>
    <source>
        <strain evidence="5 6">DSM 7050</strain>
    </source>
</reference>
<name>A0ABR6L3X3_9HYPH</name>
<dbReference type="PIRSF" id="PIRSF036979">
    <property type="entry name" value="Arginase"/>
    <property type="match status" value="1"/>
</dbReference>
<evidence type="ECO:0000313" key="5">
    <source>
        <dbReference type="EMBL" id="MBB4651489.1"/>
    </source>
</evidence>
<keyword evidence="3 4" id="KW-0378">Hydrolase</keyword>
<dbReference type="EMBL" id="JACHOT010000004">
    <property type="protein sequence ID" value="MBB4651489.1"/>
    <property type="molecule type" value="Genomic_DNA"/>
</dbReference>
<comment type="similarity">
    <text evidence="1">Belongs to the arginase family. Agmatinase subfamily.</text>
</comment>
<dbReference type="SUPFAM" id="SSF52768">
    <property type="entry name" value="Arginase/deacetylase"/>
    <property type="match status" value="1"/>
</dbReference>
<dbReference type="PANTHER" id="PTHR11358">
    <property type="entry name" value="ARGINASE/AGMATINASE"/>
    <property type="match status" value="1"/>
</dbReference>
<accession>A0ABR6L3X3</accession>
<dbReference type="PANTHER" id="PTHR11358:SF26">
    <property type="entry name" value="GUANIDINO ACID HYDROLASE, MITOCHONDRIAL"/>
    <property type="match status" value="1"/>
</dbReference>
<sequence>MMMTESAFENPRLVKLIYGDTPSFMATPYCPDLSDVEADAIVVGMPYDGIATLRGGATRLAPAWVRKLSLLYGSYNFDWDLEVFNHIKVLDAGDVDIVPGDNARSYERLEARIAAVKKASAVPFMIGGDHGVTYPAVKEAVRDIDYKAGMVIFDTHLDLAESYREDRLTRASPLKRICELPNIDPRRVAIIGARGPRNVQEWTPIARELGIRIYGMSEIEARGISEVAIEALQVASPDGQAPYVSFDIDGVDPAFAPATNSIEPGGLTAREAIDAVRLVCENGLVGFDVVEVAPEHDSASHITSALAARLMAEAFAAMAARKAGCGRKWKWQPSS</sequence>
<dbReference type="PRINTS" id="PR00116">
    <property type="entry name" value="ARGINASE"/>
</dbReference>
<dbReference type="Gene3D" id="3.40.800.10">
    <property type="entry name" value="Ureohydrolase domain"/>
    <property type="match status" value="1"/>
</dbReference>
<dbReference type="InterPro" id="IPR006035">
    <property type="entry name" value="Ureohydrolase"/>
</dbReference>
<dbReference type="Proteomes" id="UP000539538">
    <property type="component" value="Unassembled WGS sequence"/>
</dbReference>